<evidence type="ECO:0000256" key="7">
    <source>
        <dbReference type="ARBA" id="ARBA00023136"/>
    </source>
</evidence>
<evidence type="ECO:0000256" key="8">
    <source>
        <dbReference type="SAM" id="Phobius"/>
    </source>
</evidence>
<feature type="transmembrane region" description="Helical" evidence="8">
    <location>
        <begin position="202"/>
        <end position="225"/>
    </location>
</feature>
<dbReference type="InterPro" id="IPR000522">
    <property type="entry name" value="ABC_transptr_permease_BtuC"/>
</dbReference>
<protein>
    <submittedName>
        <fullName evidence="9">Iron chelate uptake ABC transporter, FeCT family, permease protein</fullName>
    </submittedName>
</protein>
<dbReference type="CDD" id="cd06550">
    <property type="entry name" value="TM_ABC_iron-siderophores_like"/>
    <property type="match status" value="1"/>
</dbReference>
<evidence type="ECO:0000313" key="9">
    <source>
        <dbReference type="EMBL" id="EET60294.1"/>
    </source>
</evidence>
<dbReference type="Proteomes" id="UP000005561">
    <property type="component" value="Unassembled WGS sequence"/>
</dbReference>
<feature type="transmembrane region" description="Helical" evidence="8">
    <location>
        <begin position="314"/>
        <end position="331"/>
    </location>
</feature>
<dbReference type="GO" id="GO:0022857">
    <property type="term" value="F:transmembrane transporter activity"/>
    <property type="evidence" value="ECO:0007669"/>
    <property type="project" value="InterPro"/>
</dbReference>
<evidence type="ECO:0000256" key="4">
    <source>
        <dbReference type="ARBA" id="ARBA00022475"/>
    </source>
</evidence>
<dbReference type="PANTHER" id="PTHR30472">
    <property type="entry name" value="FERRIC ENTEROBACTIN TRANSPORT SYSTEM PERMEASE PROTEIN"/>
    <property type="match status" value="1"/>
</dbReference>
<evidence type="ECO:0000256" key="1">
    <source>
        <dbReference type="ARBA" id="ARBA00004651"/>
    </source>
</evidence>
<comment type="caution">
    <text evidence="9">The sequence shown here is derived from an EMBL/GenBank/DDBJ whole genome shotgun (WGS) entry which is preliminary data.</text>
</comment>
<reference evidence="9" key="1">
    <citation type="submission" date="2009-07" db="EMBL/GenBank/DDBJ databases">
        <authorList>
            <person name="Weinstock G."/>
            <person name="Sodergren E."/>
            <person name="Clifton S."/>
            <person name="Fulton L."/>
            <person name="Fulton B."/>
            <person name="Courtney L."/>
            <person name="Fronick C."/>
            <person name="Harrison M."/>
            <person name="Strong C."/>
            <person name="Farmer C."/>
            <person name="Delahaunty K."/>
            <person name="Markovic C."/>
            <person name="Hall O."/>
            <person name="Minx P."/>
            <person name="Tomlinson C."/>
            <person name="Mitreva M."/>
            <person name="Nelson J."/>
            <person name="Hou S."/>
            <person name="Wollam A."/>
            <person name="Pepin K.H."/>
            <person name="Johnson M."/>
            <person name="Bhonagiri V."/>
            <person name="Nash W.E."/>
            <person name="Warren W."/>
            <person name="Chinwalla A."/>
            <person name="Mardis E.R."/>
            <person name="Wilson R.K."/>
        </authorList>
    </citation>
    <scope>NUCLEOTIDE SEQUENCE [LARGE SCALE GENOMIC DNA]</scope>
    <source>
        <strain evidence="9">DSM 14469</strain>
    </source>
</reference>
<feature type="transmembrane region" description="Helical" evidence="8">
    <location>
        <begin position="6"/>
        <end position="29"/>
    </location>
</feature>
<keyword evidence="3" id="KW-0813">Transport</keyword>
<evidence type="ECO:0000256" key="6">
    <source>
        <dbReference type="ARBA" id="ARBA00022989"/>
    </source>
</evidence>
<dbReference type="SUPFAM" id="SSF81345">
    <property type="entry name" value="ABC transporter involved in vitamin B12 uptake, BtuC"/>
    <property type="match status" value="1"/>
</dbReference>
<dbReference type="GO" id="GO:0005886">
    <property type="term" value="C:plasma membrane"/>
    <property type="evidence" value="ECO:0007669"/>
    <property type="project" value="UniProtKB-SubCell"/>
</dbReference>
<feature type="transmembrane region" description="Helical" evidence="8">
    <location>
        <begin position="281"/>
        <end position="302"/>
    </location>
</feature>
<dbReference type="FunFam" id="1.10.3470.10:FF:000001">
    <property type="entry name" value="Vitamin B12 ABC transporter permease BtuC"/>
    <property type="match status" value="1"/>
</dbReference>
<keyword evidence="6 8" id="KW-1133">Transmembrane helix</keyword>
<dbReference type="STRING" id="168384.SAMN05660368_00894"/>
<dbReference type="GO" id="GO:0033214">
    <property type="term" value="P:siderophore-iron import into cell"/>
    <property type="evidence" value="ECO:0007669"/>
    <property type="project" value="TreeGrafter"/>
</dbReference>
<dbReference type="AlphaFoldDB" id="C6LGU4"/>
<dbReference type="PANTHER" id="PTHR30472:SF1">
    <property type="entry name" value="FE(3+) DICITRATE TRANSPORT SYSTEM PERMEASE PROTEIN FECC-RELATED"/>
    <property type="match status" value="1"/>
</dbReference>
<feature type="transmembrane region" description="Helical" evidence="8">
    <location>
        <begin position="58"/>
        <end position="80"/>
    </location>
</feature>
<feature type="transmembrane region" description="Helical" evidence="8">
    <location>
        <begin position="245"/>
        <end position="269"/>
    </location>
</feature>
<accession>C6LGU4</accession>
<dbReference type="Pfam" id="PF01032">
    <property type="entry name" value="FecCD"/>
    <property type="match status" value="1"/>
</dbReference>
<feature type="transmembrane region" description="Helical" evidence="8">
    <location>
        <begin position="152"/>
        <end position="174"/>
    </location>
</feature>
<feature type="transmembrane region" description="Helical" evidence="8">
    <location>
        <begin position="92"/>
        <end position="111"/>
    </location>
</feature>
<dbReference type="InterPro" id="IPR037294">
    <property type="entry name" value="ABC_BtuC-like"/>
</dbReference>
<comment type="similarity">
    <text evidence="2">Belongs to the binding-protein-dependent transport system permease family. FecCD subfamily.</text>
</comment>
<dbReference type="RefSeq" id="WP_006862640.1">
    <property type="nucleotide sequence ID" value="NZ_ACCL02000012.1"/>
</dbReference>
<evidence type="ECO:0000256" key="2">
    <source>
        <dbReference type="ARBA" id="ARBA00007935"/>
    </source>
</evidence>
<proteinExistence type="inferred from homology"/>
<dbReference type="Gene3D" id="1.10.3470.10">
    <property type="entry name" value="ABC transporter involved in vitamin B12 uptake, BtuC"/>
    <property type="match status" value="1"/>
</dbReference>
<evidence type="ECO:0000256" key="3">
    <source>
        <dbReference type="ARBA" id="ARBA00022448"/>
    </source>
</evidence>
<comment type="subcellular location">
    <subcellularLocation>
        <location evidence="1">Cell membrane</location>
        <topology evidence="1">Multi-pass membrane protein</topology>
    </subcellularLocation>
</comment>
<evidence type="ECO:0000256" key="5">
    <source>
        <dbReference type="ARBA" id="ARBA00022692"/>
    </source>
</evidence>
<dbReference type="OrthoDB" id="9792889at2"/>
<gene>
    <name evidence="9" type="ORF">BRYFOR_07854</name>
</gene>
<keyword evidence="4" id="KW-1003">Cell membrane</keyword>
<organism evidence="9 10">
    <name type="scientific">Marvinbryantia formatexigens DSM 14469</name>
    <dbReference type="NCBI Taxonomy" id="478749"/>
    <lineage>
        <taxon>Bacteria</taxon>
        <taxon>Bacillati</taxon>
        <taxon>Bacillota</taxon>
        <taxon>Clostridia</taxon>
        <taxon>Lachnospirales</taxon>
        <taxon>Lachnospiraceae</taxon>
        <taxon>Marvinbryantia</taxon>
    </lineage>
</organism>
<feature type="transmembrane region" description="Helical" evidence="8">
    <location>
        <begin position="118"/>
        <end position="140"/>
    </location>
</feature>
<keyword evidence="5 8" id="KW-0812">Transmembrane</keyword>
<dbReference type="EMBL" id="ACCL02000012">
    <property type="protein sequence ID" value="EET60294.1"/>
    <property type="molecule type" value="Genomic_DNA"/>
</dbReference>
<keyword evidence="7 8" id="KW-0472">Membrane</keyword>
<evidence type="ECO:0000313" key="10">
    <source>
        <dbReference type="Proteomes" id="UP000005561"/>
    </source>
</evidence>
<dbReference type="eggNOG" id="COG0609">
    <property type="taxonomic scope" value="Bacteria"/>
</dbReference>
<name>C6LGU4_9FIRM</name>
<keyword evidence="10" id="KW-1185">Reference proteome</keyword>
<sequence length="337" mass="34456">MKHGRTVSFAIISIFLLGVAVLLSFAVGARNIPLPDLMKTITGADTDSLYLPILQKRILRTVLGLIAGCALGTAGCLMQTITRNPIADPSILGVNTGASLFVVTGIAFLGIHTTAQYIVCALLGAALTAFLVFGIASFTPGGTINAGSASPIRLALSGAAVSTACSSLISTVMLPRTNVMQVFRFWQTGSIGGGSWEGIRMVLPFLAVGMVLAIVLVPSLNVLALGDDIAMGLGVNVPRVRALTAAASVLLCGATTAVAGPIGFVGLIIPHIVRIFCGNDLKVLLPLSALDGAVLLLLADVAGRYLGRPGEMEVGIVTAFIGAPVFIAIVGKAKVGK</sequence>